<protein>
    <submittedName>
        <fullName evidence="1">Uncharacterized protein</fullName>
    </submittedName>
</protein>
<reference evidence="1 2" key="1">
    <citation type="submission" date="2015-01" db="EMBL/GenBank/DDBJ databases">
        <title>The Genome Sequence of Fonsecaea pedrosoi CBS 271.37.</title>
        <authorList>
            <consortium name="The Broad Institute Genomics Platform"/>
            <person name="Cuomo C."/>
            <person name="de Hoog S."/>
            <person name="Gorbushina A."/>
            <person name="Stielow B."/>
            <person name="Teixiera M."/>
            <person name="Abouelleil A."/>
            <person name="Chapman S.B."/>
            <person name="Priest M."/>
            <person name="Young S.K."/>
            <person name="Wortman J."/>
            <person name="Nusbaum C."/>
            <person name="Birren B."/>
        </authorList>
    </citation>
    <scope>NUCLEOTIDE SEQUENCE [LARGE SCALE GENOMIC DNA]</scope>
    <source>
        <strain evidence="1 2">CBS 271.37</strain>
    </source>
</reference>
<dbReference type="VEuPathDB" id="FungiDB:Z517_09215"/>
<dbReference type="EMBL" id="KN846974">
    <property type="protein sequence ID" value="KIW76771.1"/>
    <property type="molecule type" value="Genomic_DNA"/>
</dbReference>
<organism evidence="1 2">
    <name type="scientific">Fonsecaea pedrosoi CBS 271.37</name>
    <dbReference type="NCBI Taxonomy" id="1442368"/>
    <lineage>
        <taxon>Eukaryota</taxon>
        <taxon>Fungi</taxon>
        <taxon>Dikarya</taxon>
        <taxon>Ascomycota</taxon>
        <taxon>Pezizomycotina</taxon>
        <taxon>Eurotiomycetes</taxon>
        <taxon>Chaetothyriomycetidae</taxon>
        <taxon>Chaetothyriales</taxon>
        <taxon>Herpotrichiellaceae</taxon>
        <taxon>Fonsecaea</taxon>
    </lineage>
</organism>
<sequence length="124" mass="13379">MSSPEPDNRVGRAESDAIKVGMALHTPPGAPSRKCATAHCCCDYIKRCFTYLRSTAAALGSGPIEGADANANAYRLRRYDWTILQPTIPPRLTMEAKGGRVHDATVKLASPPDVPEKGFIDPKI</sequence>
<gene>
    <name evidence="1" type="ORF">Z517_09215</name>
</gene>
<evidence type="ECO:0000313" key="1">
    <source>
        <dbReference type="EMBL" id="KIW76771.1"/>
    </source>
</evidence>
<dbReference type="RefSeq" id="XP_013280579.1">
    <property type="nucleotide sequence ID" value="XM_013425125.1"/>
</dbReference>
<evidence type="ECO:0000313" key="2">
    <source>
        <dbReference type="Proteomes" id="UP000053029"/>
    </source>
</evidence>
<dbReference type="AlphaFoldDB" id="A0A0D2DGG2"/>
<name>A0A0D2DGG2_9EURO</name>
<accession>A0A0D2DGG2</accession>
<keyword evidence="2" id="KW-1185">Reference proteome</keyword>
<dbReference type="Proteomes" id="UP000053029">
    <property type="component" value="Unassembled WGS sequence"/>
</dbReference>
<dbReference type="HOGENOM" id="CLU_2003975_0_0_1"/>
<proteinExistence type="predicted"/>
<dbReference type="GeneID" id="25308705"/>